<evidence type="ECO:0000313" key="1">
    <source>
        <dbReference type="EMBL" id="PFH47630.1"/>
    </source>
</evidence>
<sequence length="112" mass="12830">MFGYECTNEVVTLGQVTGPIPRNRAPLYTTLKIESCFPFHQQLWRMPMSFIRVQKLDALHNICRLGYTARCPNGRLFGSPALEGDRAQDILPRATDVFAALQLLVVQRFRLY</sequence>
<organism evidence="1 2">
    <name type="scientific">Amanita thiersii Skay4041</name>
    <dbReference type="NCBI Taxonomy" id="703135"/>
    <lineage>
        <taxon>Eukaryota</taxon>
        <taxon>Fungi</taxon>
        <taxon>Dikarya</taxon>
        <taxon>Basidiomycota</taxon>
        <taxon>Agaricomycotina</taxon>
        <taxon>Agaricomycetes</taxon>
        <taxon>Agaricomycetidae</taxon>
        <taxon>Agaricales</taxon>
        <taxon>Pluteineae</taxon>
        <taxon>Amanitaceae</taxon>
        <taxon>Amanita</taxon>
    </lineage>
</organism>
<dbReference type="EMBL" id="KZ302101">
    <property type="protein sequence ID" value="PFH47630.1"/>
    <property type="molecule type" value="Genomic_DNA"/>
</dbReference>
<keyword evidence="2" id="KW-1185">Reference proteome</keyword>
<proteinExistence type="predicted"/>
<dbReference type="AlphaFoldDB" id="A0A2A9NIU6"/>
<gene>
    <name evidence="1" type="ORF">AMATHDRAFT_67425</name>
</gene>
<reference evidence="1 2" key="1">
    <citation type="submission" date="2014-02" db="EMBL/GenBank/DDBJ databases">
        <title>Transposable element dynamics among asymbiotic and ectomycorrhizal Amanita fungi.</title>
        <authorList>
            <consortium name="DOE Joint Genome Institute"/>
            <person name="Hess J."/>
            <person name="Skrede I."/>
            <person name="Wolfe B."/>
            <person name="LaButti K."/>
            <person name="Ohm R.A."/>
            <person name="Grigoriev I.V."/>
            <person name="Pringle A."/>
        </authorList>
    </citation>
    <scope>NUCLEOTIDE SEQUENCE [LARGE SCALE GENOMIC DNA]</scope>
    <source>
        <strain evidence="1 2">SKay4041</strain>
    </source>
</reference>
<protein>
    <submittedName>
        <fullName evidence="1">Uncharacterized protein</fullName>
    </submittedName>
</protein>
<accession>A0A2A9NIU6</accession>
<evidence type="ECO:0000313" key="2">
    <source>
        <dbReference type="Proteomes" id="UP000242287"/>
    </source>
</evidence>
<dbReference type="OrthoDB" id="3941538at2759"/>
<dbReference type="Proteomes" id="UP000242287">
    <property type="component" value="Unassembled WGS sequence"/>
</dbReference>
<name>A0A2A9NIU6_9AGAR</name>